<feature type="compositionally biased region" description="Polar residues" evidence="8">
    <location>
        <begin position="378"/>
        <end position="395"/>
    </location>
</feature>
<dbReference type="GO" id="GO:0120104">
    <property type="term" value="C:mitotic actomyosin contractile ring, proximal layer"/>
    <property type="evidence" value="ECO:0007669"/>
    <property type="project" value="UniProtKB-ARBA"/>
</dbReference>
<evidence type="ECO:0000256" key="2">
    <source>
        <dbReference type="ARBA" id="ARBA00022443"/>
    </source>
</evidence>
<feature type="compositionally biased region" description="Polar residues" evidence="8">
    <location>
        <begin position="588"/>
        <end position="600"/>
    </location>
</feature>
<sequence>MPAATSSEPPSVPLSFSNNFWGKDDAGVAPLLERMHNAKTTCDELKAFYSARAAIEEDYAKRLLSLARKPLGSAESGTLRLSLDVVRAEIEAMGKAHQNNAAQMRSELDEPLAAFAGALKERRKIVQVGIEKLHKCKAQQTAAANKARDKYENDCLKVKGYLAQGHMVMGHEERKNKAKLEKTQIQMSSNSSEYEAAIKVLEETTGRWNREWKAACDKFQDLEEERIDFLKTSLWTFANISSTVCVSDDASCEKIRLSLEDCDVEKDIITFIKEKGTGQEIPDPPKYIDFCRGDASDAASEASMDEAYTVAQFPRPINPAIRSSSPQPSVFESHNDPSPNTALAQEMGMAAKPPPPEQDPFRRSDRSDRSVRSGHHQVYNSGRQSVRGNPYQQVNMEDVPQIPHNPYPSNGMTQFCRSTPNIPPPGERSAASSPIRPSSRDSASEYSNPSSFTSYGPSSGAASPVKQMDIPQLTPVGEDQSPRKRGFFNSPFKRSKSRHGRELAGANSETSSASATPTNPRSTWSASPAGKNVSYDTDNRDSPARYRGRGNTFTRGQEPTPEAEPVDPNAQFQLNVGNNVFDVESPDMGNSSQQQKSGNDNLEMDPIAQALEDLKGITKASSVRQTADRYAGLATPAPGASPLPGGMPTPLSNANIVGAQRGTPPPAYDVPVSRLGAPPAAHTAKAMRETTKQFTAKKDDIFNRGSGGGTWGRNQNNHIMRAASPQPIRAASPQPAVYNQQHQSPNQGRTPSHNAYNRPPSSAGLHNNARPVSPNPYGSTPPGNSGRPRANTNYGSQRGAPPARAVSPQPHFGGPASRPQSRAGGGPMAVQLASPSPQSEGGYGTQRGRPQSMYVGGGGNEVGRVRSKSVAEPGRMTTRDGIPIMHYARALYMYQAQIPEELGFAKGDVLAVLRHQDDGWWEAEVCGKEANGRGLVPSNYLQIC</sequence>
<keyword evidence="5" id="KW-0206">Cytoskeleton</keyword>
<dbReference type="Proteomes" id="UP000053259">
    <property type="component" value="Unassembled WGS sequence"/>
</dbReference>
<evidence type="ECO:0000259" key="9">
    <source>
        <dbReference type="PROSITE" id="PS50002"/>
    </source>
</evidence>
<evidence type="ECO:0000256" key="8">
    <source>
        <dbReference type="SAM" id="MobiDB-lite"/>
    </source>
</evidence>
<reference evidence="11 12" key="1">
    <citation type="submission" date="2015-01" db="EMBL/GenBank/DDBJ databases">
        <title>The Genome Sequence of Ochroconis gallopava CBS43764.</title>
        <authorList>
            <consortium name="The Broad Institute Genomics Platform"/>
            <person name="Cuomo C."/>
            <person name="de Hoog S."/>
            <person name="Gorbushina A."/>
            <person name="Stielow B."/>
            <person name="Teixiera M."/>
            <person name="Abouelleil A."/>
            <person name="Chapman S.B."/>
            <person name="Priest M."/>
            <person name="Young S.K."/>
            <person name="Wortman J."/>
            <person name="Nusbaum C."/>
            <person name="Birren B."/>
        </authorList>
    </citation>
    <scope>NUCLEOTIDE SEQUENCE [LARGE SCALE GENOMIC DNA]</scope>
    <source>
        <strain evidence="11 12">CBS 43764</strain>
    </source>
</reference>
<protein>
    <recommendedName>
        <fullName evidence="13">F-BAR domain-containing protein</fullName>
    </recommendedName>
</protein>
<evidence type="ECO:0000313" key="12">
    <source>
        <dbReference type="Proteomes" id="UP000053259"/>
    </source>
</evidence>
<dbReference type="GO" id="GO:1903475">
    <property type="term" value="P:mitotic actomyosin contractile ring assembly"/>
    <property type="evidence" value="ECO:0007669"/>
    <property type="project" value="UniProtKB-ARBA"/>
</dbReference>
<name>A0A0D1Z658_9PEZI</name>
<feature type="region of interest" description="Disordered" evidence="8">
    <location>
        <begin position="681"/>
        <end position="716"/>
    </location>
</feature>
<dbReference type="FunFam" id="2.30.30.40:FF:000164">
    <property type="entry name" value="Cell division control protein"/>
    <property type="match status" value="1"/>
</dbReference>
<feature type="compositionally biased region" description="Polar residues" evidence="8">
    <location>
        <begin position="445"/>
        <end position="461"/>
    </location>
</feature>
<feature type="compositionally biased region" description="Low complexity" evidence="8">
    <location>
        <begin position="428"/>
        <end position="437"/>
    </location>
</feature>
<dbReference type="InterPro" id="IPR031160">
    <property type="entry name" value="F_BAR_dom"/>
</dbReference>
<feature type="region of interest" description="Disordered" evidence="8">
    <location>
        <begin position="318"/>
        <end position="601"/>
    </location>
</feature>
<dbReference type="RefSeq" id="XP_016218306.1">
    <property type="nucleotide sequence ID" value="XM_016354211.1"/>
</dbReference>
<dbReference type="GO" id="GO:0009898">
    <property type="term" value="C:cytoplasmic side of plasma membrane"/>
    <property type="evidence" value="ECO:0007669"/>
    <property type="project" value="TreeGrafter"/>
</dbReference>
<evidence type="ECO:0000256" key="4">
    <source>
        <dbReference type="ARBA" id="ARBA00022553"/>
    </source>
</evidence>
<proteinExistence type="predicted"/>
<keyword evidence="7" id="KW-0175">Coiled coil</keyword>
<evidence type="ECO:0000256" key="5">
    <source>
        <dbReference type="ARBA" id="ARBA00023212"/>
    </source>
</evidence>
<feature type="region of interest" description="Disordered" evidence="8">
    <location>
        <begin position="732"/>
        <end position="863"/>
    </location>
</feature>
<dbReference type="InParanoid" id="A0A0D1Z658"/>
<dbReference type="PANTHER" id="PTHR23065">
    <property type="entry name" value="PROLINE-SERINE-THREONINE PHOSPHATASE INTERACTING PROTEIN 1"/>
    <property type="match status" value="1"/>
</dbReference>
<evidence type="ECO:0000259" key="10">
    <source>
        <dbReference type="PROSITE" id="PS51741"/>
    </source>
</evidence>
<dbReference type="Gene3D" id="2.30.30.40">
    <property type="entry name" value="SH3 Domains"/>
    <property type="match status" value="1"/>
</dbReference>
<dbReference type="OrthoDB" id="27823at2759"/>
<organism evidence="11 12">
    <name type="scientific">Verruconis gallopava</name>
    <dbReference type="NCBI Taxonomy" id="253628"/>
    <lineage>
        <taxon>Eukaryota</taxon>
        <taxon>Fungi</taxon>
        <taxon>Dikarya</taxon>
        <taxon>Ascomycota</taxon>
        <taxon>Pezizomycotina</taxon>
        <taxon>Dothideomycetes</taxon>
        <taxon>Pleosporomycetidae</taxon>
        <taxon>Venturiales</taxon>
        <taxon>Sympoventuriaceae</taxon>
        <taxon>Verruconis</taxon>
    </lineage>
</organism>
<feature type="compositionally biased region" description="Basic and acidic residues" evidence="8">
    <location>
        <begin position="686"/>
        <end position="702"/>
    </location>
</feature>
<dbReference type="FunFam" id="1.20.1270.60:FF:000045">
    <property type="entry name" value="Cell division control protein"/>
    <property type="match status" value="1"/>
</dbReference>
<evidence type="ECO:0000256" key="6">
    <source>
        <dbReference type="PROSITE-ProRule" id="PRU00192"/>
    </source>
</evidence>
<dbReference type="STRING" id="253628.A0A0D1Z658"/>
<dbReference type="GO" id="GO:0005543">
    <property type="term" value="F:phospholipid binding"/>
    <property type="evidence" value="ECO:0007669"/>
    <property type="project" value="UniProtKB-ARBA"/>
</dbReference>
<gene>
    <name evidence="11" type="ORF">PV09_01340</name>
</gene>
<keyword evidence="4" id="KW-0597">Phosphoprotein</keyword>
<feature type="domain" description="SH3" evidence="9">
    <location>
        <begin position="883"/>
        <end position="944"/>
    </location>
</feature>
<evidence type="ECO:0000256" key="3">
    <source>
        <dbReference type="ARBA" id="ARBA00022490"/>
    </source>
</evidence>
<dbReference type="InterPro" id="IPR027267">
    <property type="entry name" value="AH/BAR_dom_sf"/>
</dbReference>
<keyword evidence="3" id="KW-0963">Cytoplasm</keyword>
<dbReference type="InterPro" id="IPR001060">
    <property type="entry name" value="FCH_dom"/>
</dbReference>
<feature type="compositionally biased region" description="Polar residues" evidence="8">
    <location>
        <begin position="737"/>
        <end position="755"/>
    </location>
</feature>
<dbReference type="InterPro" id="IPR001452">
    <property type="entry name" value="SH3_domain"/>
</dbReference>
<evidence type="ECO:0000256" key="7">
    <source>
        <dbReference type="PROSITE-ProRule" id="PRU01077"/>
    </source>
</evidence>
<evidence type="ECO:0000313" key="11">
    <source>
        <dbReference type="EMBL" id="KIW08437.1"/>
    </source>
</evidence>
<feature type="compositionally biased region" description="Polar residues" evidence="8">
    <location>
        <begin position="321"/>
        <end position="343"/>
    </location>
</feature>
<dbReference type="SMART" id="SM00326">
    <property type="entry name" value="SH3"/>
    <property type="match status" value="1"/>
</dbReference>
<dbReference type="CDD" id="cd00174">
    <property type="entry name" value="SH3"/>
    <property type="match status" value="1"/>
</dbReference>
<dbReference type="GeneID" id="27309313"/>
<dbReference type="Pfam" id="PF00611">
    <property type="entry name" value="FCH"/>
    <property type="match status" value="1"/>
</dbReference>
<dbReference type="PRINTS" id="PR00452">
    <property type="entry name" value="SH3DOMAIN"/>
</dbReference>
<dbReference type="HOGENOM" id="CLU_003525_0_0_1"/>
<feature type="compositionally biased region" description="Polar residues" evidence="8">
    <location>
        <begin position="407"/>
        <end position="420"/>
    </location>
</feature>
<feature type="domain" description="F-BAR" evidence="10">
    <location>
        <begin position="14"/>
        <end position="267"/>
    </location>
</feature>
<dbReference type="PROSITE" id="PS50002">
    <property type="entry name" value="SH3"/>
    <property type="match status" value="1"/>
</dbReference>
<comment type="subcellular location">
    <subcellularLocation>
        <location evidence="1">Cytoplasm</location>
        <location evidence="1">Cytoskeleton</location>
    </subcellularLocation>
</comment>
<evidence type="ECO:0008006" key="13">
    <source>
        <dbReference type="Google" id="ProtNLM"/>
    </source>
</evidence>
<dbReference type="VEuPathDB" id="FungiDB:PV09_01340"/>
<feature type="compositionally biased region" description="Basic and acidic residues" evidence="8">
    <location>
        <begin position="359"/>
        <end position="371"/>
    </location>
</feature>
<dbReference type="SUPFAM" id="SSF103657">
    <property type="entry name" value="BAR/IMD domain-like"/>
    <property type="match status" value="1"/>
</dbReference>
<dbReference type="SMART" id="SM00055">
    <property type="entry name" value="FCH"/>
    <property type="match status" value="1"/>
</dbReference>
<dbReference type="AlphaFoldDB" id="A0A0D1Z658"/>
<dbReference type="GO" id="GO:0106006">
    <property type="term" value="F:cytoskeletal protein-membrane anchor activity"/>
    <property type="evidence" value="ECO:0007669"/>
    <property type="project" value="UniProtKB-ARBA"/>
</dbReference>
<accession>A0A0D1Z658</accession>
<dbReference type="PANTHER" id="PTHR23065:SF7">
    <property type="entry name" value="NOSTRIN, ISOFORM H"/>
    <property type="match status" value="1"/>
</dbReference>
<dbReference type="PROSITE" id="PS51741">
    <property type="entry name" value="F_BAR"/>
    <property type="match status" value="1"/>
</dbReference>
<dbReference type="SUPFAM" id="SSF50044">
    <property type="entry name" value="SH3-domain"/>
    <property type="match status" value="1"/>
</dbReference>
<dbReference type="Gene3D" id="1.20.1270.60">
    <property type="entry name" value="Arfaptin homology (AH) domain/BAR domain"/>
    <property type="match status" value="1"/>
</dbReference>
<dbReference type="Pfam" id="PF00018">
    <property type="entry name" value="SH3_1"/>
    <property type="match status" value="1"/>
</dbReference>
<evidence type="ECO:0000256" key="1">
    <source>
        <dbReference type="ARBA" id="ARBA00004245"/>
    </source>
</evidence>
<feature type="compositionally biased region" description="Polar residues" evidence="8">
    <location>
        <begin position="507"/>
        <end position="526"/>
    </location>
</feature>
<keyword evidence="12" id="KW-1185">Reference proteome</keyword>
<dbReference type="FunCoup" id="A0A0D1Z658">
    <property type="interactions" value="49"/>
</dbReference>
<dbReference type="EMBL" id="KN847531">
    <property type="protein sequence ID" value="KIW08437.1"/>
    <property type="molecule type" value="Genomic_DNA"/>
</dbReference>
<dbReference type="InterPro" id="IPR036028">
    <property type="entry name" value="SH3-like_dom_sf"/>
</dbReference>
<keyword evidence="2 6" id="KW-0728">SH3 domain</keyword>
<dbReference type="CDD" id="cd07651">
    <property type="entry name" value="F-BAR_PombeCdc15_like"/>
    <property type="match status" value="1"/>
</dbReference>